<evidence type="ECO:0000313" key="2">
    <source>
        <dbReference type="Proteomes" id="UP000178953"/>
    </source>
</evidence>
<dbReference type="OrthoDB" id="3173471at2"/>
<dbReference type="InterPro" id="IPR011335">
    <property type="entry name" value="Restrct_endonuc-II-like"/>
</dbReference>
<dbReference type="AlphaFoldDB" id="A0A1E8Q6S3"/>
<protein>
    <recommendedName>
        <fullName evidence="3">DUF559 domain-containing protein</fullName>
    </recommendedName>
</protein>
<sequence length="289" mass="31768">MTALRSPFIGSEVLATGAISERAMRASHQMIYPGVYLPAGRDPSARERALAAWLWSKRRSIVAGQSAAAMLGAKWVDGRAPAELIHDNRRPPPLITVRADTLLPVEIRDVGGIPVTTPARTGFDLGRHTVSRLTAVQRLDALSHRTSVTVDDLEAVAAAHPGVRGLARLRSVLPLVDGGAESPQETAARLALADAGLPRPETQVDVFGRFGEFIARLDMAYPDVHVGIEYDGAQHWTDPAARQRDIDRLFELTALDWTVIRVSRDLLRYRRPTYVARVEQALRDRGVVW</sequence>
<comment type="caution">
    <text evidence="1">The sequence shown here is derived from an EMBL/GenBank/DDBJ whole genome shotgun (WGS) entry which is preliminary data.</text>
</comment>
<reference evidence="1 2" key="1">
    <citation type="submission" date="2016-09" db="EMBL/GenBank/DDBJ databases">
        <title>genome sequence of Mycobacterium sp. 739 SCH.</title>
        <authorList>
            <person name="Greninger A.L."/>
            <person name="Qin X."/>
            <person name="Jerome K."/>
            <person name="Vora S."/>
            <person name="Quinn K."/>
        </authorList>
    </citation>
    <scope>NUCLEOTIDE SEQUENCE [LARGE SCALE GENOMIC DNA]</scope>
    <source>
        <strain evidence="1 2">SCH</strain>
    </source>
</reference>
<dbReference type="SUPFAM" id="SSF52980">
    <property type="entry name" value="Restriction endonuclease-like"/>
    <property type="match status" value="1"/>
</dbReference>
<dbReference type="RefSeq" id="WP_070353136.1">
    <property type="nucleotide sequence ID" value="NZ_CP043474.1"/>
</dbReference>
<dbReference type="EMBL" id="MCHX01000021">
    <property type="protein sequence ID" value="OFJ53749.1"/>
    <property type="molecule type" value="Genomic_DNA"/>
</dbReference>
<evidence type="ECO:0000313" key="1">
    <source>
        <dbReference type="EMBL" id="OFJ53749.1"/>
    </source>
</evidence>
<keyword evidence="2" id="KW-1185">Reference proteome</keyword>
<name>A0A1E8Q6S3_9MYCO</name>
<evidence type="ECO:0008006" key="3">
    <source>
        <dbReference type="Google" id="ProtNLM"/>
    </source>
</evidence>
<dbReference type="Gene3D" id="3.40.960.10">
    <property type="entry name" value="VSR Endonuclease"/>
    <property type="match status" value="1"/>
</dbReference>
<organism evidence="1 2">
    <name type="scientific">Mycolicibacterium grossiae</name>
    <dbReference type="NCBI Taxonomy" id="1552759"/>
    <lineage>
        <taxon>Bacteria</taxon>
        <taxon>Bacillati</taxon>
        <taxon>Actinomycetota</taxon>
        <taxon>Actinomycetes</taxon>
        <taxon>Mycobacteriales</taxon>
        <taxon>Mycobacteriaceae</taxon>
        <taxon>Mycolicibacterium</taxon>
    </lineage>
</organism>
<dbReference type="Proteomes" id="UP000178953">
    <property type="component" value="Unassembled WGS sequence"/>
</dbReference>
<gene>
    <name evidence="1" type="ORF">BEL07_11010</name>
</gene>
<proteinExistence type="predicted"/>
<accession>A0A1E8Q6S3</accession>